<dbReference type="AlphaFoldDB" id="A0A2Z7CZF0"/>
<name>A0A2Z7CZF0_9LAMI</name>
<evidence type="ECO:0000313" key="3">
    <source>
        <dbReference type="Proteomes" id="UP000250235"/>
    </source>
</evidence>
<accession>A0A2Z7CZF0</accession>
<evidence type="ECO:0000313" key="2">
    <source>
        <dbReference type="EMBL" id="KZV52108.1"/>
    </source>
</evidence>
<feature type="region of interest" description="Disordered" evidence="1">
    <location>
        <begin position="21"/>
        <end position="41"/>
    </location>
</feature>
<dbReference type="Proteomes" id="UP000250235">
    <property type="component" value="Unassembled WGS sequence"/>
</dbReference>
<keyword evidence="3" id="KW-1185">Reference proteome</keyword>
<dbReference type="EMBL" id="KQ991168">
    <property type="protein sequence ID" value="KZV52108.1"/>
    <property type="molecule type" value="Genomic_DNA"/>
</dbReference>
<gene>
    <name evidence="2" type="ORF">F511_23980</name>
</gene>
<sequence length="107" mass="11616">MRRATAPFHVSFRPCGEGFEPGLGLGEPTGPGGGPIGGSGQRWPEYGESWLEVATCMACVRLGFLVGVDRFSWIGLTGSVGPGRKVPLEDFDEYRHCRHPITEPRSK</sequence>
<protein>
    <submittedName>
        <fullName evidence="2">Uncharacterized protein</fullName>
    </submittedName>
</protein>
<organism evidence="2 3">
    <name type="scientific">Dorcoceras hygrometricum</name>
    <dbReference type="NCBI Taxonomy" id="472368"/>
    <lineage>
        <taxon>Eukaryota</taxon>
        <taxon>Viridiplantae</taxon>
        <taxon>Streptophyta</taxon>
        <taxon>Embryophyta</taxon>
        <taxon>Tracheophyta</taxon>
        <taxon>Spermatophyta</taxon>
        <taxon>Magnoliopsida</taxon>
        <taxon>eudicotyledons</taxon>
        <taxon>Gunneridae</taxon>
        <taxon>Pentapetalae</taxon>
        <taxon>asterids</taxon>
        <taxon>lamiids</taxon>
        <taxon>Lamiales</taxon>
        <taxon>Gesneriaceae</taxon>
        <taxon>Didymocarpoideae</taxon>
        <taxon>Trichosporeae</taxon>
        <taxon>Loxocarpinae</taxon>
        <taxon>Dorcoceras</taxon>
    </lineage>
</organism>
<feature type="compositionally biased region" description="Gly residues" evidence="1">
    <location>
        <begin position="21"/>
        <end position="40"/>
    </location>
</feature>
<reference evidence="2 3" key="1">
    <citation type="journal article" date="2015" name="Proc. Natl. Acad. Sci. U.S.A.">
        <title>The resurrection genome of Boea hygrometrica: A blueprint for survival of dehydration.</title>
        <authorList>
            <person name="Xiao L."/>
            <person name="Yang G."/>
            <person name="Zhang L."/>
            <person name="Yang X."/>
            <person name="Zhao S."/>
            <person name="Ji Z."/>
            <person name="Zhou Q."/>
            <person name="Hu M."/>
            <person name="Wang Y."/>
            <person name="Chen M."/>
            <person name="Xu Y."/>
            <person name="Jin H."/>
            <person name="Xiao X."/>
            <person name="Hu G."/>
            <person name="Bao F."/>
            <person name="Hu Y."/>
            <person name="Wan P."/>
            <person name="Li L."/>
            <person name="Deng X."/>
            <person name="Kuang T."/>
            <person name="Xiang C."/>
            <person name="Zhu J.K."/>
            <person name="Oliver M.J."/>
            <person name="He Y."/>
        </authorList>
    </citation>
    <scope>NUCLEOTIDE SEQUENCE [LARGE SCALE GENOMIC DNA]</scope>
    <source>
        <strain evidence="3">cv. XS01</strain>
    </source>
</reference>
<evidence type="ECO:0000256" key="1">
    <source>
        <dbReference type="SAM" id="MobiDB-lite"/>
    </source>
</evidence>
<proteinExistence type="predicted"/>